<sequence length="1458" mass="156280">MEIHLITTMRNGFTFLCLNPLKEFDVLQKSFRCFCMLFGTRSILKNKAAIVLMLLFTLLGFSNIHAQIAQRGIATEATATTAKTLTIAKPVGVVEGDLMIVNITQRGTTATLSDPTCTDWTPLINGVNLGGGSNVRVAVLYKIAEGAEPENFTFNLSANVDRSAGAIIAFLGVDKSSPFDVKPGTLNVTTNSSTVTATEITTVTDHAAIIMLGGSVSSQWSDWKTATSPGNLTELYNLQSTVSIGAAWAVKATAGKTGTGTAKLANRQQSAGILLALRPIALPSCSGTPAGGTAVLSPSVGLPSSAFTAMVAGDDTTSGLSHQWQTADSSGGPWINIPGATGATANITAKATPGIAYYRRQVSCTVSGFTSYSSVVSYTTQYCAAGVTSGNESTNYIKMVKFIGTLQDTSQSSTFSSTPAGYQDFTGNPVKSVQAQGNGVNLYVENFAHGMVKAWVDWNRDGKFDDPTEQVYTSNGTPIVSTTFGFVIPTTASPGEYTIRIRMNSKDGSNSFGPCGNINYAGETEDYSFTVIANCEAMVKSVVGGIRFGAGTVPLEATTSSSSTELRWYDALTGGTLKATTPVVEGASTWAPAVSSTTVYYVAAWNGTCESLVRVPIRATVRPVPVISFTPDTPTTCGSNSIIKISASGQNETNYLIDEGFENGWGGFTSTNLVKNGTTIDPKTEWQIRTSTYTPKEKVWFPAVASGPSGNKFAMATSDVGSSIINNVLVSPERNTLDYLSLTLSFRMYYSKYLNDEVLDENDYVAIEVNTDGGDVWTEVEKITKDVGYGTQFVQKSINVSQFKTSKFRFRIRYYANYRDGVAIDDIELFGVKPLSTSFSWTPSEPIDVYTDASATVPYVEGSKVTTVYMKPSLQQKEDTAGWVINAYASLTNGGTATGIVTIENKNKIWNVPGQNWVESTWKPIGLVPTINDCVYIKTPVTIAAGITGFAKEVYVERGGKLTISKDSSLKVQDSFANFGAPTDVIIESDGNLLQVNEGNAINTGSITARRIINLSGGRQQYNYLISPVEGQSLKNIYPGIDYVLYHNEANNFFYNSSGAYIKGRALAVKEPNKTGVPGTPATVTATFTGYPTNGAFTYSIVNSGTANINRGYNLVGNPYPSNIDLITFYNLNKTGGTLSPTFNLWDNRANSQTVQMGDQYGSQAYAVFNAVTPPEVGTGTRAAVGDHGLAGTAVPTESVKVGQGFMVKTSVANQQLIFNNTIRTKETGTAFFGKRGNRPPVDRYWLNMITPKNVASNIAVVYFEGGNNGFTRDDSTSLGGSDELYSVVEDRNVTINGRSSFSNSDSVPLGSRHFEAGQYKIELDTTEGIFANGQNIYLKDKQAGIITNLSAGNYTFETNAGESTGRFEIIYQPETVLATDSNIKENLAVYKNGDDFVIKSQSKIITALEVYDAAGRLINSSIPNQKEVRLPAASLVNGIYVLKIVCNGAVVIKKILR</sequence>
<dbReference type="InterPro" id="IPR026444">
    <property type="entry name" value="Secre_tail"/>
</dbReference>
<evidence type="ECO:0000259" key="3">
    <source>
        <dbReference type="Pfam" id="PF20009"/>
    </source>
</evidence>
<accession>A0A4P6ZCN4</accession>
<evidence type="ECO:0000313" key="4">
    <source>
        <dbReference type="EMBL" id="QBO57217.1"/>
    </source>
</evidence>
<protein>
    <submittedName>
        <fullName evidence="4">Uncharacterized protein</fullName>
    </submittedName>
</protein>
<dbReference type="Gene3D" id="2.60.120.200">
    <property type="match status" value="1"/>
</dbReference>
<evidence type="ECO:0000259" key="2">
    <source>
        <dbReference type="Pfam" id="PF19081"/>
    </source>
</evidence>
<dbReference type="InterPro" id="IPR045474">
    <property type="entry name" value="GEVED"/>
</dbReference>
<keyword evidence="1" id="KW-0732">Signal</keyword>
<dbReference type="Proteomes" id="UP000294419">
    <property type="component" value="Chromosome"/>
</dbReference>
<evidence type="ECO:0000313" key="5">
    <source>
        <dbReference type="Proteomes" id="UP000294419"/>
    </source>
</evidence>
<dbReference type="Pfam" id="PF19081">
    <property type="entry name" value="Ig_7"/>
    <property type="match status" value="1"/>
</dbReference>
<feature type="domain" description="Ig-like" evidence="2">
    <location>
        <begin position="551"/>
        <end position="623"/>
    </location>
</feature>
<organism evidence="4 5">
    <name type="scientific">Chryseobacterium salivictor</name>
    <dbReference type="NCBI Taxonomy" id="2547600"/>
    <lineage>
        <taxon>Bacteria</taxon>
        <taxon>Pseudomonadati</taxon>
        <taxon>Bacteroidota</taxon>
        <taxon>Flavobacteriia</taxon>
        <taxon>Flavobacteriales</taxon>
        <taxon>Weeksellaceae</taxon>
        <taxon>Chryseobacterium group</taxon>
        <taxon>Chryseobacterium</taxon>
    </lineage>
</organism>
<keyword evidence="5" id="KW-1185">Reference proteome</keyword>
<dbReference type="NCBIfam" id="TIGR04183">
    <property type="entry name" value="Por_Secre_tail"/>
    <property type="match status" value="1"/>
</dbReference>
<name>A0A4P6ZCN4_9FLAO</name>
<feature type="domain" description="GEVED" evidence="3">
    <location>
        <begin position="452"/>
        <end position="529"/>
    </location>
</feature>
<dbReference type="OrthoDB" id="906679at2"/>
<evidence type="ECO:0000256" key="1">
    <source>
        <dbReference type="ARBA" id="ARBA00022729"/>
    </source>
</evidence>
<dbReference type="Pfam" id="PF20009">
    <property type="entry name" value="GEVED"/>
    <property type="match status" value="1"/>
</dbReference>
<dbReference type="KEGG" id="csal:NBC122_00368"/>
<reference evidence="4 5" key="1">
    <citation type="submission" date="2019-03" db="EMBL/GenBank/DDBJ databases">
        <authorList>
            <person name="Kim H."/>
            <person name="Yu S.-M."/>
        </authorList>
    </citation>
    <scope>NUCLEOTIDE SEQUENCE [LARGE SCALE GENOMIC DNA]</scope>
    <source>
        <strain evidence="4 5">NBC122</strain>
    </source>
</reference>
<proteinExistence type="predicted"/>
<dbReference type="InterPro" id="IPR044023">
    <property type="entry name" value="Ig_7"/>
</dbReference>
<dbReference type="EMBL" id="CP037954">
    <property type="protein sequence ID" value="QBO57217.1"/>
    <property type="molecule type" value="Genomic_DNA"/>
</dbReference>
<gene>
    <name evidence="4" type="ORF">NBC122_00368</name>
</gene>